<dbReference type="EMBL" id="FJVC01000245">
    <property type="protein sequence ID" value="CZT46430.1"/>
    <property type="molecule type" value="Genomic_DNA"/>
</dbReference>
<name>A0A1E1MBG9_RHYSE</name>
<dbReference type="AlphaFoldDB" id="A0A1E1MBG9"/>
<gene>
    <name evidence="1" type="ORF">RSE6_06856</name>
</gene>
<accession>A0A1E1MBG9</accession>
<keyword evidence="2" id="KW-1185">Reference proteome</keyword>
<organism evidence="1 2">
    <name type="scientific">Rhynchosporium secalis</name>
    <name type="common">Barley scald fungus</name>
    <dbReference type="NCBI Taxonomy" id="38038"/>
    <lineage>
        <taxon>Eukaryota</taxon>
        <taxon>Fungi</taxon>
        <taxon>Dikarya</taxon>
        <taxon>Ascomycota</taxon>
        <taxon>Pezizomycotina</taxon>
        <taxon>Leotiomycetes</taxon>
        <taxon>Helotiales</taxon>
        <taxon>Ploettnerulaceae</taxon>
        <taxon>Rhynchosporium</taxon>
    </lineage>
</organism>
<reference evidence="2" key="1">
    <citation type="submission" date="2016-03" db="EMBL/GenBank/DDBJ databases">
        <authorList>
            <person name="Guldener U."/>
        </authorList>
    </citation>
    <scope>NUCLEOTIDE SEQUENCE [LARGE SCALE GENOMIC DNA]</scope>
</reference>
<proteinExistence type="predicted"/>
<evidence type="ECO:0000313" key="2">
    <source>
        <dbReference type="Proteomes" id="UP000177625"/>
    </source>
</evidence>
<dbReference type="Proteomes" id="UP000177625">
    <property type="component" value="Unassembled WGS sequence"/>
</dbReference>
<evidence type="ECO:0000313" key="1">
    <source>
        <dbReference type="EMBL" id="CZT46430.1"/>
    </source>
</evidence>
<sequence length="203" mass="22917">MPEQYPNERQYAQDALNREMMWTVAGVFGVSREPEQDMCGKENRSLHANLRIKHRGPRGAIVAHVFDRKHGKTKEVTVMEDSCCQTNFVHPRVVQNCHLRVEVVAPVTHATLKGSFESNQRVEINWYGQKDKGNSWFYVAPVDAPIQLELLVGMAFQYEYPSVFGLPALPGPALLNVQTKVKVGIKPQSRAETCVSSYFTTIV</sequence>
<protein>
    <submittedName>
        <fullName evidence="1">Uncharacterized protein</fullName>
    </submittedName>
</protein>